<keyword evidence="4" id="KW-1185">Reference proteome</keyword>
<protein>
    <submittedName>
        <fullName evidence="3">Alpha/beta-hydrolase</fullName>
    </submittedName>
</protein>
<dbReference type="InterPro" id="IPR013094">
    <property type="entry name" value="AB_hydrolase_3"/>
</dbReference>
<dbReference type="RefSeq" id="XP_024741576.1">
    <property type="nucleotide sequence ID" value="XM_024885632.1"/>
</dbReference>
<proteinExistence type="predicted"/>
<dbReference type="STRING" id="1095630.A0A2J6TNS7"/>
<feature type="domain" description="Alpha/beta hydrolase fold-3" evidence="2">
    <location>
        <begin position="51"/>
        <end position="275"/>
    </location>
</feature>
<accession>A0A2J6TNS7</accession>
<dbReference type="EMBL" id="KZ613747">
    <property type="protein sequence ID" value="PMD64672.1"/>
    <property type="molecule type" value="Genomic_DNA"/>
</dbReference>
<dbReference type="InParanoid" id="A0A2J6TNS7"/>
<evidence type="ECO:0000256" key="1">
    <source>
        <dbReference type="ARBA" id="ARBA00022801"/>
    </source>
</evidence>
<keyword evidence="1 3" id="KW-0378">Hydrolase</keyword>
<reference evidence="3 4" key="1">
    <citation type="submission" date="2016-04" db="EMBL/GenBank/DDBJ databases">
        <title>A degradative enzymes factory behind the ericoid mycorrhizal symbiosis.</title>
        <authorList>
            <consortium name="DOE Joint Genome Institute"/>
            <person name="Martino E."/>
            <person name="Morin E."/>
            <person name="Grelet G."/>
            <person name="Kuo A."/>
            <person name="Kohler A."/>
            <person name="Daghino S."/>
            <person name="Barry K."/>
            <person name="Choi C."/>
            <person name="Cichocki N."/>
            <person name="Clum A."/>
            <person name="Copeland A."/>
            <person name="Hainaut M."/>
            <person name="Haridas S."/>
            <person name="Labutti K."/>
            <person name="Lindquist E."/>
            <person name="Lipzen A."/>
            <person name="Khouja H.-R."/>
            <person name="Murat C."/>
            <person name="Ohm R."/>
            <person name="Olson A."/>
            <person name="Spatafora J."/>
            <person name="Veneault-Fourrey C."/>
            <person name="Henrissat B."/>
            <person name="Grigoriev I."/>
            <person name="Martin F."/>
            <person name="Perotto S."/>
        </authorList>
    </citation>
    <scope>NUCLEOTIDE SEQUENCE [LARGE SCALE GENOMIC DNA]</scope>
    <source>
        <strain evidence="3 4">E</strain>
    </source>
</reference>
<dbReference type="GO" id="GO:0016787">
    <property type="term" value="F:hydrolase activity"/>
    <property type="evidence" value="ECO:0007669"/>
    <property type="project" value="UniProtKB-KW"/>
</dbReference>
<evidence type="ECO:0000313" key="3">
    <source>
        <dbReference type="EMBL" id="PMD64672.1"/>
    </source>
</evidence>
<dbReference type="Gene3D" id="3.40.50.1820">
    <property type="entry name" value="alpha/beta hydrolase"/>
    <property type="match status" value="1"/>
</dbReference>
<dbReference type="AlphaFoldDB" id="A0A2J6TNS7"/>
<dbReference type="GeneID" id="36593709"/>
<evidence type="ECO:0000259" key="2">
    <source>
        <dbReference type="Pfam" id="PF07859"/>
    </source>
</evidence>
<sequence>MASYRDVRDGEISFTCKIPSTVSSVPGSFDLLFYAPSSYSKTPSPKKHPLLINFHGGGFTIGHAYDDARWATAVTSQTSAVFASVEYRLAPEYPFPIGIEDCVSAVLWLWKHADEYNLDISKTAFSGFSAGGNFVYAVSIRLNQELERLKKENKLDGLKEGKLVNLVVFYGSTDYTESRAEKDASNPNLIPVIPPLLLKLFDESYLYLNPDKTSPLLSPGLASDQLLRDAFPESLVMINCAGDQLLAESEIFRKRLKELGKQVDGYVVEGVGHGWDKSPSFKRGNVKRDEAYTLAVKSLEGVWTSV</sequence>
<evidence type="ECO:0000313" key="4">
    <source>
        <dbReference type="Proteomes" id="UP000235371"/>
    </source>
</evidence>
<organism evidence="3 4">
    <name type="scientific">Hyaloscypha bicolor E</name>
    <dbReference type="NCBI Taxonomy" id="1095630"/>
    <lineage>
        <taxon>Eukaryota</taxon>
        <taxon>Fungi</taxon>
        <taxon>Dikarya</taxon>
        <taxon>Ascomycota</taxon>
        <taxon>Pezizomycotina</taxon>
        <taxon>Leotiomycetes</taxon>
        <taxon>Helotiales</taxon>
        <taxon>Hyaloscyphaceae</taxon>
        <taxon>Hyaloscypha</taxon>
        <taxon>Hyaloscypha bicolor</taxon>
    </lineage>
</organism>
<dbReference type="OrthoDB" id="408631at2759"/>
<dbReference type="PANTHER" id="PTHR48081">
    <property type="entry name" value="AB HYDROLASE SUPERFAMILY PROTEIN C4A8.06C"/>
    <property type="match status" value="1"/>
</dbReference>
<dbReference type="SUPFAM" id="SSF53474">
    <property type="entry name" value="alpha/beta-Hydrolases"/>
    <property type="match status" value="1"/>
</dbReference>
<dbReference type="PANTHER" id="PTHR48081:SF8">
    <property type="entry name" value="ALPHA_BETA HYDROLASE FOLD-3 DOMAIN-CONTAINING PROTEIN-RELATED"/>
    <property type="match status" value="1"/>
</dbReference>
<name>A0A2J6TNS7_9HELO</name>
<dbReference type="InterPro" id="IPR050300">
    <property type="entry name" value="GDXG_lipolytic_enzyme"/>
</dbReference>
<dbReference type="Proteomes" id="UP000235371">
    <property type="component" value="Unassembled WGS sequence"/>
</dbReference>
<gene>
    <name evidence="3" type="ORF">K444DRAFT_650412</name>
</gene>
<dbReference type="Pfam" id="PF07859">
    <property type="entry name" value="Abhydrolase_3"/>
    <property type="match status" value="1"/>
</dbReference>
<dbReference type="InterPro" id="IPR029058">
    <property type="entry name" value="AB_hydrolase_fold"/>
</dbReference>